<dbReference type="EMBL" id="NAJL01000046">
    <property type="protein sequence ID" value="TKA24249.1"/>
    <property type="molecule type" value="Genomic_DNA"/>
</dbReference>
<keyword evidence="4" id="KW-0479">Metal-binding</keyword>
<organism evidence="10 11">
    <name type="scientific">Salinomyces thailandicus</name>
    <dbReference type="NCBI Taxonomy" id="706561"/>
    <lineage>
        <taxon>Eukaryota</taxon>
        <taxon>Fungi</taxon>
        <taxon>Dikarya</taxon>
        <taxon>Ascomycota</taxon>
        <taxon>Pezizomycotina</taxon>
        <taxon>Dothideomycetes</taxon>
        <taxon>Dothideomycetidae</taxon>
        <taxon>Mycosphaerellales</taxon>
        <taxon>Teratosphaeriaceae</taxon>
        <taxon>Salinomyces</taxon>
    </lineage>
</organism>
<keyword evidence="2" id="KW-0575">Peroxidase</keyword>
<evidence type="ECO:0000256" key="5">
    <source>
        <dbReference type="ARBA" id="ARBA00023002"/>
    </source>
</evidence>
<dbReference type="GO" id="GO:0046872">
    <property type="term" value="F:metal ion binding"/>
    <property type="evidence" value="ECO:0007669"/>
    <property type="project" value="UniProtKB-KW"/>
</dbReference>
<dbReference type="GO" id="GO:0004601">
    <property type="term" value="F:peroxidase activity"/>
    <property type="evidence" value="ECO:0007669"/>
    <property type="project" value="UniProtKB-KW"/>
</dbReference>
<evidence type="ECO:0000256" key="1">
    <source>
        <dbReference type="ARBA" id="ARBA00001970"/>
    </source>
</evidence>
<accession>A0A4V5N3R1</accession>
<evidence type="ECO:0000256" key="7">
    <source>
        <dbReference type="ARBA" id="ARBA00025795"/>
    </source>
</evidence>
<evidence type="ECO:0000256" key="3">
    <source>
        <dbReference type="ARBA" id="ARBA00022617"/>
    </source>
</evidence>
<comment type="similarity">
    <text evidence="7">Belongs to the chloroperoxidase family.</text>
</comment>
<evidence type="ECO:0000256" key="2">
    <source>
        <dbReference type="ARBA" id="ARBA00022559"/>
    </source>
</evidence>
<feature type="signal peptide" evidence="8">
    <location>
        <begin position="1"/>
        <end position="17"/>
    </location>
</feature>
<dbReference type="Pfam" id="PF01328">
    <property type="entry name" value="Peroxidase_2"/>
    <property type="match status" value="1"/>
</dbReference>
<dbReference type="Gene3D" id="1.10.489.10">
    <property type="entry name" value="Chloroperoxidase-like"/>
    <property type="match status" value="1"/>
</dbReference>
<dbReference type="OrthoDB" id="407298at2759"/>
<evidence type="ECO:0000259" key="9">
    <source>
        <dbReference type="PROSITE" id="PS51405"/>
    </source>
</evidence>
<dbReference type="SUPFAM" id="SSF47571">
    <property type="entry name" value="Cloroperoxidase"/>
    <property type="match status" value="1"/>
</dbReference>
<evidence type="ECO:0000256" key="6">
    <source>
        <dbReference type="ARBA" id="ARBA00023004"/>
    </source>
</evidence>
<feature type="domain" description="Heme haloperoxidase family profile" evidence="9">
    <location>
        <begin position="93"/>
        <end position="318"/>
    </location>
</feature>
<evidence type="ECO:0000256" key="4">
    <source>
        <dbReference type="ARBA" id="ARBA00022723"/>
    </source>
</evidence>
<proteinExistence type="inferred from homology"/>
<evidence type="ECO:0000313" key="11">
    <source>
        <dbReference type="Proteomes" id="UP000308549"/>
    </source>
</evidence>
<dbReference type="InterPro" id="IPR000028">
    <property type="entry name" value="Chloroperoxidase"/>
</dbReference>
<comment type="caution">
    <text evidence="10">The sequence shown here is derived from an EMBL/GenBank/DDBJ whole genome shotgun (WGS) entry which is preliminary data.</text>
</comment>
<keyword evidence="8" id="KW-0732">Signal</keyword>
<gene>
    <name evidence="10" type="ORF">B0A50_06013</name>
</gene>
<evidence type="ECO:0000256" key="8">
    <source>
        <dbReference type="SAM" id="SignalP"/>
    </source>
</evidence>
<reference evidence="10 11" key="1">
    <citation type="submission" date="2017-03" db="EMBL/GenBank/DDBJ databases">
        <title>Genomes of endolithic fungi from Antarctica.</title>
        <authorList>
            <person name="Coleine C."/>
            <person name="Masonjones S."/>
            <person name="Stajich J.E."/>
        </authorList>
    </citation>
    <scope>NUCLEOTIDE SEQUENCE [LARGE SCALE GENOMIC DNA]</scope>
    <source>
        <strain evidence="10 11">CCFEE 6315</strain>
    </source>
</reference>
<keyword evidence="6" id="KW-0408">Iron</keyword>
<keyword evidence="5" id="KW-0560">Oxidoreductase</keyword>
<feature type="chain" id="PRO_5020870357" description="Heme haloperoxidase family profile domain-containing protein" evidence="8">
    <location>
        <begin position="18"/>
        <end position="415"/>
    </location>
</feature>
<sequence length="415" mass="44589">MLTKGSLAALFVAQASAFPWVLDTLNRPRDYFGDVEKRQDTQFLPGSAASCPNNPNHQGAVPFNPKYPYCGAKNGLPGYQVCVNNQVPAPGDTAHYYVKPGKLDIRGPCPGINTAANHNFLSHDGITTFTELVDMQQNVYGVGYDLAVLLATLGVGLDGDPISGKLSIGCDATSRTSSGLPGPELGLDGHNKFEGDTSLTRNDYFPAGGDNFSFNKTLYKKMSDVCQGNFGRQCMTDYRYQRYQESLNTNPNFFFSIKSLLLFGAASFLYELFPSLGDLGTPDQTTMDYFFKREQLPPNWFSRVDPYTIPLVAAEIFAQYEGHPVAFGGNTGKTNSFVGIGQYGPYISNGMFSGTPAGVACLLYQSATGNAPSAFGGGSIPTANLEWAASQLNPIFGDSSTELGAFGCPLAYNSA</sequence>
<dbReference type="Proteomes" id="UP000308549">
    <property type="component" value="Unassembled WGS sequence"/>
</dbReference>
<evidence type="ECO:0000313" key="10">
    <source>
        <dbReference type="EMBL" id="TKA24249.1"/>
    </source>
</evidence>
<dbReference type="PANTHER" id="PTHR33577:SF15">
    <property type="entry name" value="HEME HALOPEROXIDASE FAMILY PROFILE DOMAIN-CONTAINING PROTEIN"/>
    <property type="match status" value="1"/>
</dbReference>
<dbReference type="PROSITE" id="PS51405">
    <property type="entry name" value="HEME_HALOPEROXIDASE"/>
    <property type="match status" value="1"/>
</dbReference>
<dbReference type="InterPro" id="IPR036851">
    <property type="entry name" value="Chloroperoxidase-like_sf"/>
</dbReference>
<comment type="cofactor">
    <cofactor evidence="1">
        <name>heme b</name>
        <dbReference type="ChEBI" id="CHEBI:60344"/>
    </cofactor>
</comment>
<keyword evidence="11" id="KW-1185">Reference proteome</keyword>
<keyword evidence="3" id="KW-0349">Heme</keyword>
<dbReference type="AlphaFoldDB" id="A0A4V5N3R1"/>
<protein>
    <recommendedName>
        <fullName evidence="9">Heme haloperoxidase family profile domain-containing protein</fullName>
    </recommendedName>
</protein>
<dbReference type="PANTHER" id="PTHR33577">
    <property type="entry name" value="STERIGMATOCYSTIN BIOSYNTHESIS PEROXIDASE STCC-RELATED"/>
    <property type="match status" value="1"/>
</dbReference>
<name>A0A4V5N3R1_9PEZI</name>